<protein>
    <recommendedName>
        <fullName evidence="5">Armadillo repeat-containing protein 4</fullName>
    </recommendedName>
</protein>
<dbReference type="Proteomes" id="UP000324629">
    <property type="component" value="Unassembled WGS sequence"/>
</dbReference>
<feature type="region of interest" description="Disordered" evidence="2">
    <location>
        <begin position="159"/>
        <end position="412"/>
    </location>
</feature>
<gene>
    <name evidence="3" type="ORF">DEA37_0012233</name>
</gene>
<evidence type="ECO:0000256" key="1">
    <source>
        <dbReference type="PROSITE-ProRule" id="PRU00259"/>
    </source>
</evidence>
<feature type="compositionally biased region" description="Basic and acidic residues" evidence="2">
    <location>
        <begin position="335"/>
        <end position="346"/>
    </location>
</feature>
<name>A0A5J4NL79_9TREM</name>
<dbReference type="InterPro" id="IPR016024">
    <property type="entry name" value="ARM-type_fold"/>
</dbReference>
<dbReference type="Gene3D" id="1.25.10.10">
    <property type="entry name" value="Leucine-rich Repeat Variant"/>
    <property type="match status" value="3"/>
</dbReference>
<feature type="repeat" description="ARM" evidence="1">
    <location>
        <begin position="943"/>
        <end position="985"/>
    </location>
</feature>
<proteinExistence type="predicted"/>
<feature type="repeat" description="ARM" evidence="1">
    <location>
        <begin position="680"/>
        <end position="714"/>
    </location>
</feature>
<reference evidence="3 4" key="1">
    <citation type="journal article" date="2019" name="Gigascience">
        <title>Whole-genome sequence of the oriental lung fluke Paragonimus westermani.</title>
        <authorList>
            <person name="Oey H."/>
            <person name="Zakrzewski M."/>
            <person name="Narain K."/>
            <person name="Devi K.R."/>
            <person name="Agatsuma T."/>
            <person name="Nawaratna S."/>
            <person name="Gobert G.N."/>
            <person name="Jones M.K."/>
            <person name="Ragan M.A."/>
            <person name="McManus D.P."/>
            <person name="Krause L."/>
        </authorList>
    </citation>
    <scope>NUCLEOTIDE SEQUENCE [LARGE SCALE GENOMIC DNA]</scope>
    <source>
        <strain evidence="3 4">IND2009</strain>
    </source>
</reference>
<feature type="compositionally biased region" description="Acidic residues" evidence="2">
    <location>
        <begin position="394"/>
        <end position="404"/>
    </location>
</feature>
<dbReference type="AlphaFoldDB" id="A0A5J4NL79"/>
<dbReference type="PANTHER" id="PTHR46241:SF1">
    <property type="entry name" value="OUTER DYNEIN ARM-DOCKING COMPLEX SUBUNIT 2"/>
    <property type="match status" value="1"/>
</dbReference>
<dbReference type="InterPro" id="IPR000225">
    <property type="entry name" value="Armadillo"/>
</dbReference>
<feature type="compositionally biased region" description="Polar residues" evidence="2">
    <location>
        <begin position="297"/>
        <end position="314"/>
    </location>
</feature>
<dbReference type="SMART" id="SM00185">
    <property type="entry name" value="ARM"/>
    <property type="match status" value="12"/>
</dbReference>
<feature type="region of interest" description="Disordered" evidence="2">
    <location>
        <begin position="1025"/>
        <end position="1107"/>
    </location>
</feature>
<dbReference type="PANTHER" id="PTHR46241">
    <property type="entry name" value="ARMADILLO REPEAT-CONTAINING PROTEIN 4 ARMC4"/>
    <property type="match status" value="1"/>
</dbReference>
<feature type="repeat" description="ARM" evidence="1">
    <location>
        <begin position="503"/>
        <end position="545"/>
    </location>
</feature>
<organism evidence="3 4">
    <name type="scientific">Paragonimus westermani</name>
    <dbReference type="NCBI Taxonomy" id="34504"/>
    <lineage>
        <taxon>Eukaryota</taxon>
        <taxon>Metazoa</taxon>
        <taxon>Spiralia</taxon>
        <taxon>Lophotrochozoa</taxon>
        <taxon>Platyhelminthes</taxon>
        <taxon>Trematoda</taxon>
        <taxon>Digenea</taxon>
        <taxon>Plagiorchiida</taxon>
        <taxon>Troglotremata</taxon>
        <taxon>Troglotrematidae</taxon>
        <taxon>Paragonimus</taxon>
    </lineage>
</organism>
<feature type="compositionally biased region" description="Polar residues" evidence="2">
    <location>
        <begin position="350"/>
        <end position="366"/>
    </location>
</feature>
<feature type="compositionally biased region" description="Polar residues" evidence="2">
    <location>
        <begin position="1025"/>
        <end position="1054"/>
    </location>
</feature>
<dbReference type="Pfam" id="PF00514">
    <property type="entry name" value="Arm"/>
    <property type="match status" value="2"/>
</dbReference>
<feature type="compositionally biased region" description="Basic and acidic residues" evidence="2">
    <location>
        <begin position="235"/>
        <end position="244"/>
    </location>
</feature>
<feature type="compositionally biased region" description="Polar residues" evidence="2">
    <location>
        <begin position="380"/>
        <end position="390"/>
    </location>
</feature>
<keyword evidence="4" id="KW-1185">Reference proteome</keyword>
<dbReference type="EMBL" id="QNGE01002202">
    <property type="protein sequence ID" value="KAA3676000.1"/>
    <property type="molecule type" value="Genomic_DNA"/>
</dbReference>
<feature type="compositionally biased region" description="Basic and acidic residues" evidence="2">
    <location>
        <begin position="185"/>
        <end position="200"/>
    </location>
</feature>
<dbReference type="PROSITE" id="PS50176">
    <property type="entry name" value="ARM_REPEAT"/>
    <property type="match status" value="5"/>
</dbReference>
<feature type="compositionally biased region" description="Polar residues" evidence="2">
    <location>
        <begin position="159"/>
        <end position="170"/>
    </location>
</feature>
<comment type="caution">
    <text evidence="3">The sequence shown here is derived from an EMBL/GenBank/DDBJ whole genome shotgun (WGS) entry which is preliminary data.</text>
</comment>
<evidence type="ECO:0000313" key="3">
    <source>
        <dbReference type="EMBL" id="KAA3676000.1"/>
    </source>
</evidence>
<evidence type="ECO:0008006" key="5">
    <source>
        <dbReference type="Google" id="ProtNLM"/>
    </source>
</evidence>
<dbReference type="SUPFAM" id="SSF48371">
    <property type="entry name" value="ARM repeat"/>
    <property type="match status" value="2"/>
</dbReference>
<feature type="repeat" description="ARM" evidence="1">
    <location>
        <begin position="861"/>
        <end position="903"/>
    </location>
</feature>
<sequence length="1107" mass="121812">MTLKVALDFHNLDVKLLNDTLHKIAGEFRLTPQTVECEISLLHNLVGFDRQKCILECIRPTGVFKLVHDNGCRAPPWRQMYGDIAYYTIKILDTDSVLSVTAATYGWFLNGGFNEKTGQMNFEKTGETYRDLTALLRANSSQFNAFLNSTDLANLMQLSQKACSPRSQHQPKGREQKAPGQTTESRSEINRLKEQSKKPTEGNGKTQATTKHHLKEPAQTSNQPSKRWQIVGLRSSDDAKKKGTDPSGDQTDGRNHAGRTRGRAQNRPESGKENMNFKMVQGESSTHSDVVDWPVVDSNNSLSSLHKTLLNSNAEPPEEGLVPETLEEKSEEETEKPTAKEEESGAERVASTSPLESTTDSSPFQSKRTRRNNEMRLRQRVSSGNADSPNELSSESETDEEEDIPERRTDTNVDLPSEYWQIGKLVKYLKGGNQTSTIISLCALQDMPLKTEMCQLAVRDVGGIDILVNLLETDEVRCKLGSLKILREIAKNPQIRRAIADIGGLQPLVNLLRSPNRDLKCLSAEVIANVANFHRARRTVRQYGGIKRLVALLDCPSLNSTPMTNEVERDIEVARCGALALWSCSKSRKNKLAMKRAGVISLLARLLKSPHENMLIPVVGTLQECASEPTYRVAIRTEGMIEDLVKNLKRTNPELQMHCASTIYKCAEEPETRDLVRLYGGLEPLINLLGSQENKELLAAATGAIWKCAISKENIKQFQKLGVIEKLVSLLNEQPEERNTVQQYGSPIPYKVLVNVVGALGEMAKDPANRVTIRKSGGIAPLVSLLTRTNQELLINTTKAVGKCAEEPESMSAIESLDGVRLLWSLLKNPNHEVQSSAAWAICPCIENAKDAGEMVRSFVGGLELIVSLLRSNDLGVLAAVCAAVSKIAVDEENLAVITDHGVVPLLSRLTCTKDDHLRCPLTDAIARCCTWGTNRIDFGRAGAVSPLVRYLHSSDPAVHRSTARALFQLSRDPGNCVAMHEAGAVKLLLRMVGSQDLELQNAAAGCISNIRRLSLANERAQLKRIQTNRTSTQRKTGTRSVTKTSSELQQNKDTGGGEIETEPTLPKEKPQSEESSIAGESTEEVLPSAEDSAPNPTSDVADVVPE</sequence>
<evidence type="ECO:0000256" key="2">
    <source>
        <dbReference type="SAM" id="MobiDB-lite"/>
    </source>
</evidence>
<feature type="repeat" description="ARM" evidence="1">
    <location>
        <begin position="722"/>
        <end position="778"/>
    </location>
</feature>
<accession>A0A5J4NL79</accession>
<evidence type="ECO:0000313" key="4">
    <source>
        <dbReference type="Proteomes" id="UP000324629"/>
    </source>
</evidence>
<dbReference type="InterPro" id="IPR011989">
    <property type="entry name" value="ARM-like"/>
</dbReference>